<evidence type="ECO:0000313" key="2">
    <source>
        <dbReference type="EMBL" id="MFC1455686.1"/>
    </source>
</evidence>
<accession>A0ABV6Y3I5</accession>
<feature type="region of interest" description="Disordered" evidence="1">
    <location>
        <begin position="1"/>
        <end position="22"/>
    </location>
</feature>
<protein>
    <recommendedName>
        <fullName evidence="4">DUF883 family protein</fullName>
    </recommendedName>
</protein>
<organism evidence="2 3">
    <name type="scientific">Microvirga arabica</name>
    <dbReference type="NCBI Taxonomy" id="1128671"/>
    <lineage>
        <taxon>Bacteria</taxon>
        <taxon>Pseudomonadati</taxon>
        <taxon>Pseudomonadota</taxon>
        <taxon>Alphaproteobacteria</taxon>
        <taxon>Hyphomicrobiales</taxon>
        <taxon>Methylobacteriaceae</taxon>
        <taxon>Microvirga</taxon>
    </lineage>
</organism>
<evidence type="ECO:0008006" key="4">
    <source>
        <dbReference type="Google" id="ProtNLM"/>
    </source>
</evidence>
<reference evidence="2 3" key="1">
    <citation type="submission" date="2024-09" db="EMBL/GenBank/DDBJ databases">
        <title>Nodulacao em especies de Leguminosae Basais da Amazonia e Caracterizacao dos Rizobios e Bacterias Associadas aos Nodulos.</title>
        <authorList>
            <person name="Jambeiro I.C.A."/>
            <person name="Lopes I.S."/>
            <person name="Aguiar E.R.G.R."/>
            <person name="Santos A.F.J."/>
            <person name="Dos Santos J.M.F."/>
            <person name="Gross E."/>
        </authorList>
    </citation>
    <scope>NUCLEOTIDE SEQUENCE [LARGE SCALE GENOMIC DNA]</scope>
    <source>
        <strain evidence="2 3">BRUESC1165</strain>
    </source>
</reference>
<sequence length="177" mass="19465">MGVGQQNTNRQQDNGTEDWDALKGDVGDIAGAAVERSRYFIDSAREQATDYVDRRKDDIAQSVADFATTLRESTHSFDERPNIRAVVDTAAEGLEQLADSIRERTFADFFNEFEGVVRRRPATVAAVSVAVGFLAARFIKSTAEDLRYDGMNARSAQGGQGRARQQGQQRSRAKASA</sequence>
<feature type="region of interest" description="Disordered" evidence="1">
    <location>
        <begin position="151"/>
        <end position="177"/>
    </location>
</feature>
<name>A0ABV6Y3I5_9HYPH</name>
<keyword evidence="3" id="KW-1185">Reference proteome</keyword>
<feature type="compositionally biased region" description="Polar residues" evidence="1">
    <location>
        <begin position="1"/>
        <end position="14"/>
    </location>
</feature>
<evidence type="ECO:0000256" key="1">
    <source>
        <dbReference type="SAM" id="MobiDB-lite"/>
    </source>
</evidence>
<feature type="compositionally biased region" description="Low complexity" evidence="1">
    <location>
        <begin position="153"/>
        <end position="177"/>
    </location>
</feature>
<dbReference type="EMBL" id="JBHOMY010000010">
    <property type="protein sequence ID" value="MFC1455686.1"/>
    <property type="molecule type" value="Genomic_DNA"/>
</dbReference>
<dbReference type="RefSeq" id="WP_203269907.1">
    <property type="nucleotide sequence ID" value="NZ_JAFBID010000002.1"/>
</dbReference>
<dbReference type="Proteomes" id="UP001593940">
    <property type="component" value="Unassembled WGS sequence"/>
</dbReference>
<proteinExistence type="predicted"/>
<evidence type="ECO:0000313" key="3">
    <source>
        <dbReference type="Proteomes" id="UP001593940"/>
    </source>
</evidence>
<comment type="caution">
    <text evidence="2">The sequence shown here is derived from an EMBL/GenBank/DDBJ whole genome shotgun (WGS) entry which is preliminary data.</text>
</comment>
<gene>
    <name evidence="2" type="ORF">ACETIH_02915</name>
</gene>